<proteinExistence type="predicted"/>
<dbReference type="SUPFAM" id="SSF52540">
    <property type="entry name" value="P-loop containing nucleoside triphosphate hydrolases"/>
    <property type="match status" value="1"/>
</dbReference>
<dbReference type="EMBL" id="FQXE01000002">
    <property type="protein sequence ID" value="SHH03267.1"/>
    <property type="molecule type" value="Genomic_DNA"/>
</dbReference>
<gene>
    <name evidence="3" type="ORF">SAMN04488135_1025</name>
    <name evidence="4" type="ORF">SAMN04488135_1035</name>
</gene>
<dbReference type="EMBL" id="FQXE01000003">
    <property type="protein sequence ID" value="SHH34538.1"/>
    <property type="molecule type" value="Genomic_DNA"/>
</dbReference>
<feature type="compositionally biased region" description="Basic residues" evidence="1">
    <location>
        <begin position="446"/>
        <end position="455"/>
    </location>
</feature>
<organism evidence="3 5">
    <name type="scientific">Pollutimonas bauzanensis</name>
    <dbReference type="NCBI Taxonomy" id="658167"/>
    <lineage>
        <taxon>Bacteria</taxon>
        <taxon>Pseudomonadati</taxon>
        <taxon>Pseudomonadota</taxon>
        <taxon>Betaproteobacteria</taxon>
        <taxon>Burkholderiales</taxon>
        <taxon>Alcaligenaceae</taxon>
        <taxon>Pollutimonas</taxon>
    </lineage>
</organism>
<accession>A0A1M5PNE2</accession>
<dbReference type="Pfam" id="PF13401">
    <property type="entry name" value="AAA_22"/>
    <property type="match status" value="1"/>
</dbReference>
<evidence type="ECO:0000313" key="5">
    <source>
        <dbReference type="Proteomes" id="UP000184226"/>
    </source>
</evidence>
<reference evidence="3 5" key="1">
    <citation type="submission" date="2016-11" db="EMBL/GenBank/DDBJ databases">
        <authorList>
            <person name="Jaros S."/>
            <person name="Januszkiewicz K."/>
            <person name="Wedrychowicz H."/>
        </authorList>
    </citation>
    <scope>NUCLEOTIDE SEQUENCE [LARGE SCALE GENOMIC DNA]</scope>
    <source>
        <strain evidence="3 5">CGMCC 1.10190</strain>
    </source>
</reference>
<dbReference type="AlphaFoldDB" id="A0A1M5PNE2"/>
<dbReference type="InterPro" id="IPR049945">
    <property type="entry name" value="AAA_22"/>
</dbReference>
<dbReference type="STRING" id="658167.SAMN04488135_1025"/>
<feature type="domain" description="ORC1/DEAH AAA+ ATPase" evidence="2">
    <location>
        <begin position="128"/>
        <end position="274"/>
    </location>
</feature>
<protein>
    <submittedName>
        <fullName evidence="3">AAA domain-containing protein</fullName>
    </submittedName>
</protein>
<dbReference type="Proteomes" id="UP000184226">
    <property type="component" value="Unassembled WGS sequence"/>
</dbReference>
<name>A0A1M5PNE2_9BURK</name>
<dbReference type="InterPro" id="IPR027417">
    <property type="entry name" value="P-loop_NTPase"/>
</dbReference>
<feature type="region of interest" description="Disordered" evidence="1">
    <location>
        <begin position="432"/>
        <end position="471"/>
    </location>
</feature>
<sequence length="471" mass="53003">MAAHYQETGVRSFKGNPFIEALPVLEERKEQFLTELSHYPPRPTAKDRQAGDVSRIMELSILNDIVHPFPEFQKAGLALATIIRQSYIGRNPLTVIDRQRRHAMASHQGGTGSGVPFPRDWNSSARGHLIMGISGMGKTTFATTFLMRYPQVIAHTCYQGTSLVCHQVVFVVLRVPHDATLRSLCVQFFEEIDKALGTNYVRQARSVHQIAPMVALMNHVATAVSLGFLVIDEVQNLRYARGSNAEFMLNLFSEVIERLGISLLLLATPAVQPVLEGSVRNLRKLSSSGETIFKPMSQNDPQWDEFCEVYWDYSLTRNKCRLSDSIKKAWHTSSAGNTAFASLAFMLAQRNEIGGREIIDEQSFERVSATDMAFLQPAIRALASRDPKRLRVFDDLLFSAKYRDLRKQLGANEHTANNPVNRIDEFEDCHAETIRPERKSTSSKARTPKNKIHSKHAPDIKLPMEDPLALD</sequence>
<evidence type="ECO:0000313" key="3">
    <source>
        <dbReference type="EMBL" id="SHH03267.1"/>
    </source>
</evidence>
<keyword evidence="5" id="KW-1185">Reference proteome</keyword>
<evidence type="ECO:0000313" key="4">
    <source>
        <dbReference type="EMBL" id="SHH34538.1"/>
    </source>
</evidence>
<evidence type="ECO:0000259" key="2">
    <source>
        <dbReference type="Pfam" id="PF13401"/>
    </source>
</evidence>
<dbReference type="Gene3D" id="3.40.50.300">
    <property type="entry name" value="P-loop containing nucleotide triphosphate hydrolases"/>
    <property type="match status" value="1"/>
</dbReference>
<dbReference type="GO" id="GO:0016887">
    <property type="term" value="F:ATP hydrolysis activity"/>
    <property type="evidence" value="ECO:0007669"/>
    <property type="project" value="InterPro"/>
</dbReference>
<evidence type="ECO:0000256" key="1">
    <source>
        <dbReference type="SAM" id="MobiDB-lite"/>
    </source>
</evidence>